<sequence>MRPQFPAPLTVGFDQALTAGSTGALRVFSSERGGLRSCGASPALASGTTARFAPTPYPWMPGETVAYTVTTGAAGSGGNLAQGRVGQFTAAVAGTGTGQFTAEMTLNVKGRPSCVAAADVDGDLNLLTTGGAPEALPCS</sequence>
<evidence type="ECO:0000313" key="2">
    <source>
        <dbReference type="Proteomes" id="UP000664369"/>
    </source>
</evidence>
<keyword evidence="2" id="KW-1185">Reference proteome</keyword>
<accession>A0ABS3QNX6</accession>
<evidence type="ECO:0000313" key="1">
    <source>
        <dbReference type="EMBL" id="MBO2012989.1"/>
    </source>
</evidence>
<comment type="caution">
    <text evidence="1">The sequence shown here is derived from an EMBL/GenBank/DDBJ whole genome shotgun (WGS) entry which is preliminary data.</text>
</comment>
<name>A0ABS3QNX6_9BACT</name>
<dbReference type="EMBL" id="JAGETZ010000023">
    <property type="protein sequence ID" value="MBO2012989.1"/>
    <property type="molecule type" value="Genomic_DNA"/>
</dbReference>
<gene>
    <name evidence="1" type="ORF">J4E00_28260</name>
</gene>
<dbReference type="RefSeq" id="WP_208178728.1">
    <property type="nucleotide sequence ID" value="NZ_JAGETZ010000023.1"/>
</dbReference>
<organism evidence="1 2">
    <name type="scientific">Hymenobacter negativus</name>
    <dbReference type="NCBI Taxonomy" id="2795026"/>
    <lineage>
        <taxon>Bacteria</taxon>
        <taxon>Pseudomonadati</taxon>
        <taxon>Bacteroidota</taxon>
        <taxon>Cytophagia</taxon>
        <taxon>Cytophagales</taxon>
        <taxon>Hymenobacteraceae</taxon>
        <taxon>Hymenobacter</taxon>
    </lineage>
</organism>
<proteinExistence type="predicted"/>
<protein>
    <submittedName>
        <fullName evidence="1">VCBS repeat-containing protein</fullName>
    </submittedName>
</protein>
<dbReference type="Proteomes" id="UP000664369">
    <property type="component" value="Unassembled WGS sequence"/>
</dbReference>
<reference evidence="1 2" key="1">
    <citation type="submission" date="2021-03" db="EMBL/GenBank/DDBJ databases">
        <authorList>
            <person name="Kim M.K."/>
        </authorList>
    </citation>
    <scope>NUCLEOTIDE SEQUENCE [LARGE SCALE GENOMIC DNA]</scope>
    <source>
        <strain evidence="1 2">BT442</strain>
    </source>
</reference>